<dbReference type="Gene3D" id="2.30.42.10">
    <property type="match status" value="1"/>
</dbReference>
<gene>
    <name evidence="2" type="ORF">C1SCF055_LOCUS42554</name>
</gene>
<organism evidence="2">
    <name type="scientific">Cladocopium goreaui</name>
    <dbReference type="NCBI Taxonomy" id="2562237"/>
    <lineage>
        <taxon>Eukaryota</taxon>
        <taxon>Sar</taxon>
        <taxon>Alveolata</taxon>
        <taxon>Dinophyceae</taxon>
        <taxon>Suessiales</taxon>
        <taxon>Symbiodiniaceae</taxon>
        <taxon>Cladocopium</taxon>
    </lineage>
</organism>
<feature type="compositionally biased region" description="Low complexity" evidence="1">
    <location>
        <begin position="82"/>
        <end position="97"/>
    </location>
</feature>
<feature type="region of interest" description="Disordered" evidence="1">
    <location>
        <begin position="77"/>
        <end position="108"/>
    </location>
</feature>
<evidence type="ECO:0000313" key="3">
    <source>
        <dbReference type="EMBL" id="CAL1171322.1"/>
    </source>
</evidence>
<evidence type="ECO:0000313" key="2">
    <source>
        <dbReference type="EMBL" id="CAI4017947.1"/>
    </source>
</evidence>
<feature type="compositionally biased region" description="Basic residues" evidence="1">
    <location>
        <begin position="273"/>
        <end position="283"/>
    </location>
</feature>
<reference evidence="2" key="1">
    <citation type="submission" date="2022-10" db="EMBL/GenBank/DDBJ databases">
        <authorList>
            <person name="Chen Y."/>
            <person name="Dougan E. K."/>
            <person name="Chan C."/>
            <person name="Rhodes N."/>
            <person name="Thang M."/>
        </authorList>
    </citation>
    <scope>NUCLEOTIDE SEQUENCE</scope>
</reference>
<dbReference type="SUPFAM" id="SSF50156">
    <property type="entry name" value="PDZ domain-like"/>
    <property type="match status" value="1"/>
</dbReference>
<accession>A0A9P1M179</accession>
<evidence type="ECO:0000313" key="5">
    <source>
        <dbReference type="Proteomes" id="UP001152797"/>
    </source>
</evidence>
<dbReference type="EMBL" id="CAMXCT020006666">
    <property type="protein sequence ID" value="CAL1171322.1"/>
    <property type="molecule type" value="Genomic_DNA"/>
</dbReference>
<reference evidence="3" key="2">
    <citation type="submission" date="2024-04" db="EMBL/GenBank/DDBJ databases">
        <authorList>
            <person name="Chen Y."/>
            <person name="Shah S."/>
            <person name="Dougan E. K."/>
            <person name="Thang M."/>
            <person name="Chan C."/>
        </authorList>
    </citation>
    <scope>NUCLEOTIDE SEQUENCE [LARGE SCALE GENOMIC DNA]</scope>
</reference>
<feature type="region of interest" description="Disordered" evidence="1">
    <location>
        <begin position="218"/>
        <end position="243"/>
    </location>
</feature>
<evidence type="ECO:0000256" key="1">
    <source>
        <dbReference type="SAM" id="MobiDB-lite"/>
    </source>
</evidence>
<keyword evidence="5" id="KW-1185">Reference proteome</keyword>
<dbReference type="OrthoDB" id="434994at2759"/>
<name>A0A9P1M179_9DINO</name>
<dbReference type="InterPro" id="IPR036034">
    <property type="entry name" value="PDZ_sf"/>
</dbReference>
<dbReference type="AlphaFoldDB" id="A0A9P1M179"/>
<feature type="region of interest" description="Disordered" evidence="1">
    <location>
        <begin position="259"/>
        <end position="283"/>
    </location>
</feature>
<dbReference type="EMBL" id="CAMXCT010006666">
    <property type="protein sequence ID" value="CAI4017947.1"/>
    <property type="molecule type" value="Genomic_DNA"/>
</dbReference>
<dbReference type="EMBL" id="CAMXCT030006666">
    <property type="protein sequence ID" value="CAL4805259.1"/>
    <property type="molecule type" value="Genomic_DNA"/>
</dbReference>
<dbReference type="Proteomes" id="UP001152797">
    <property type="component" value="Unassembled WGS sequence"/>
</dbReference>
<comment type="caution">
    <text evidence="2">The sequence shown here is derived from an EMBL/GenBank/DDBJ whole genome shotgun (WGS) entry which is preliminary data.</text>
</comment>
<proteinExistence type="predicted"/>
<protein>
    <submittedName>
        <fullName evidence="4">PDZ domain-containing protein</fullName>
    </submittedName>
</protein>
<evidence type="ECO:0000313" key="4">
    <source>
        <dbReference type="EMBL" id="CAL4805259.1"/>
    </source>
</evidence>
<sequence length="283" mass="30605">MAKAEELNTDWQRSAGDFHCLGPCQRKRLPASEFSKKQVERALDSLRNIADKDIRTGPEIQTVLYLSGVCKRCTEDKERQAQADAAARRAGNAGNADAEAEPDVAGEQVEVTLSSRPFGLTPSSKGPGYVVLKASEGKPAAKAGVRPGWRLVAIDRAEEGADLPEWQSRLKAAELPVKMTFETLGSRDFCTSCQEILPGSSFSRKMRTKPPEKRRCSACVEDAAEEGPNENGEQRSEAAEGAASKLSELKQLCAETAKEAEQVTGLKAVRGAGRGRGRGYKRP</sequence>